<organism evidence="1">
    <name type="scientific">Panicum hallii</name>
    <dbReference type="NCBI Taxonomy" id="206008"/>
    <lineage>
        <taxon>Eukaryota</taxon>
        <taxon>Viridiplantae</taxon>
        <taxon>Streptophyta</taxon>
        <taxon>Embryophyta</taxon>
        <taxon>Tracheophyta</taxon>
        <taxon>Spermatophyta</taxon>
        <taxon>Magnoliopsida</taxon>
        <taxon>Liliopsida</taxon>
        <taxon>Poales</taxon>
        <taxon>Poaceae</taxon>
        <taxon>PACMAD clade</taxon>
        <taxon>Panicoideae</taxon>
        <taxon>Panicodae</taxon>
        <taxon>Paniceae</taxon>
        <taxon>Panicinae</taxon>
        <taxon>Panicum</taxon>
        <taxon>Panicum sect. Panicum</taxon>
    </lineage>
</organism>
<protein>
    <submittedName>
        <fullName evidence="1">Uncharacterized protein</fullName>
    </submittedName>
</protein>
<dbReference type="Gramene" id="PVH66411">
    <property type="protein sequence ID" value="PVH66411"/>
    <property type="gene ID" value="PAHAL_1G237000"/>
</dbReference>
<name>A0A2T8KW62_9POAL</name>
<proteinExistence type="predicted"/>
<dbReference type="AlphaFoldDB" id="A0A2T8KW62"/>
<accession>A0A2T8KW62</accession>
<dbReference type="EMBL" id="CM008046">
    <property type="protein sequence ID" value="PVH66411.1"/>
    <property type="molecule type" value="Genomic_DNA"/>
</dbReference>
<gene>
    <name evidence="1" type="ORF">PAHAL_1G237000</name>
</gene>
<evidence type="ECO:0000313" key="1">
    <source>
        <dbReference type="EMBL" id="PVH66411.1"/>
    </source>
</evidence>
<dbReference type="Proteomes" id="UP000243499">
    <property type="component" value="Chromosome 1"/>
</dbReference>
<reference evidence="1" key="1">
    <citation type="submission" date="2018-04" db="EMBL/GenBank/DDBJ databases">
        <title>WGS assembly of Panicum hallii.</title>
        <authorList>
            <person name="Lovell J."/>
            <person name="Jenkins J."/>
            <person name="Lowry D."/>
            <person name="Mamidi S."/>
            <person name="Sreedasyam A."/>
            <person name="Weng X."/>
            <person name="Barry K."/>
            <person name="Bonette J."/>
            <person name="Campitelli B."/>
            <person name="Daum C."/>
            <person name="Gordon S."/>
            <person name="Gould B."/>
            <person name="Lipzen A."/>
            <person name="Macqueen A."/>
            <person name="Palacio-Mejia J."/>
            <person name="Plott C."/>
            <person name="Shakirov E."/>
            <person name="Shu S."/>
            <person name="Yoshinaga Y."/>
            <person name="Zane M."/>
            <person name="Rokhsar D."/>
            <person name="Grimwood J."/>
            <person name="Schmutz J."/>
            <person name="Juenger T."/>
        </authorList>
    </citation>
    <scope>NUCLEOTIDE SEQUENCE [LARGE SCALE GENOMIC DNA]</scope>
    <source>
        <strain evidence="1">FIL2</strain>
    </source>
</reference>
<sequence>MRGEEVKLLFQKDQHEGFKNVGLLRPPIQLILYSMHTLYFVPFLGMKPLKKCALPPSFFHCLPLADHQGRLQEFGAPVRNGIWSPMLNTTKTYFCTII</sequence>